<sequence>MLHLFPLTDTKIIIMLRAANIIGVAACIVLCAGLPIEQAPALKEEPAEVLFRVGSKPAVIECIPESQAKDIKYSWKKDGKELQLTPNIVQRKDEGTLTFLKPVAADEGIYQCFAESPAGVASTRHISFKRTYINHPQVKVKEHNPVDGRPFHLDCDIPDSYPKPTIQWKSQLIDNPDVSENILDRKITLSPDGTLWFAEVLPKDASKRYKYVCVAETPAEDEPVVLAEHIIKDLVKDTKNNDGELVPQYVSKDMVAKAGEVTMIYCIYGGKPLNPPDWFKDGKDTNGEDPKGRITRHNRTAGKRLLIKDTYLSDQGTFKCVVNNGVGKPQEHTMKLTVVSAPKYTKKPEKQIAAKEGQDVTIPCEVSGLPDPKITWTFNSKPLNNPRATVNAHGLAISKVQKSDHGYYGCQAVNEHGELYSETFLQV</sequence>
<dbReference type="EMBL" id="CM034415">
    <property type="protein sequence ID" value="KAJ0169985.1"/>
    <property type="molecule type" value="Genomic_DNA"/>
</dbReference>
<dbReference type="Proteomes" id="UP000824533">
    <property type="component" value="Linkage Group LG29"/>
</dbReference>
<reference evidence="1 2" key="1">
    <citation type="journal article" date="2021" name="Front. Genet.">
        <title>Chromosome-Level Genome Assembly Reveals Significant Gene Expansion in the Toll and IMD Signaling Pathways of Dendrolimus kikuchii.</title>
        <authorList>
            <person name="Zhou J."/>
            <person name="Wu P."/>
            <person name="Xiong Z."/>
            <person name="Liu N."/>
            <person name="Zhao N."/>
            <person name="Ji M."/>
            <person name="Qiu Y."/>
            <person name="Yang B."/>
        </authorList>
    </citation>
    <scope>NUCLEOTIDE SEQUENCE [LARGE SCALE GENOMIC DNA]</scope>
    <source>
        <strain evidence="1">Ann1</strain>
    </source>
</reference>
<organism evidence="1 2">
    <name type="scientific">Dendrolimus kikuchii</name>
    <dbReference type="NCBI Taxonomy" id="765133"/>
    <lineage>
        <taxon>Eukaryota</taxon>
        <taxon>Metazoa</taxon>
        <taxon>Ecdysozoa</taxon>
        <taxon>Arthropoda</taxon>
        <taxon>Hexapoda</taxon>
        <taxon>Insecta</taxon>
        <taxon>Pterygota</taxon>
        <taxon>Neoptera</taxon>
        <taxon>Endopterygota</taxon>
        <taxon>Lepidoptera</taxon>
        <taxon>Glossata</taxon>
        <taxon>Ditrysia</taxon>
        <taxon>Bombycoidea</taxon>
        <taxon>Lasiocampidae</taxon>
        <taxon>Dendrolimus</taxon>
    </lineage>
</organism>
<comment type="caution">
    <text evidence="1">The sequence shown here is derived from an EMBL/GenBank/DDBJ whole genome shotgun (WGS) entry which is preliminary data.</text>
</comment>
<evidence type="ECO:0000313" key="2">
    <source>
        <dbReference type="Proteomes" id="UP000824533"/>
    </source>
</evidence>
<proteinExistence type="predicted"/>
<protein>
    <submittedName>
        <fullName evidence="1">Uncharacterized protein</fullName>
    </submittedName>
</protein>
<gene>
    <name evidence="1" type="ORF">K1T71_014591</name>
</gene>
<accession>A0ACC1CEG4</accession>
<keyword evidence="2" id="KW-1185">Reference proteome</keyword>
<name>A0ACC1CEG4_9NEOP</name>
<evidence type="ECO:0000313" key="1">
    <source>
        <dbReference type="EMBL" id="KAJ0169985.1"/>
    </source>
</evidence>